<dbReference type="AlphaFoldDB" id="A0A813KYH6"/>
<evidence type="ECO:0000256" key="1">
    <source>
        <dbReference type="SAM" id="MobiDB-lite"/>
    </source>
</evidence>
<reference evidence="2" key="1">
    <citation type="submission" date="2021-02" db="EMBL/GenBank/DDBJ databases">
        <authorList>
            <person name="Dougan E. K."/>
            <person name="Rhodes N."/>
            <person name="Thang M."/>
            <person name="Chan C."/>
        </authorList>
    </citation>
    <scope>NUCLEOTIDE SEQUENCE</scope>
</reference>
<proteinExistence type="predicted"/>
<name>A0A813KYH6_POLGL</name>
<dbReference type="EMBL" id="CAJNNW010032942">
    <property type="protein sequence ID" value="CAE8716312.1"/>
    <property type="molecule type" value="Genomic_DNA"/>
</dbReference>
<feature type="region of interest" description="Disordered" evidence="1">
    <location>
        <begin position="1"/>
        <end position="22"/>
    </location>
</feature>
<dbReference type="Proteomes" id="UP000626109">
    <property type="component" value="Unassembled WGS sequence"/>
</dbReference>
<accession>A0A813KYH6</accession>
<organism evidence="2 3">
    <name type="scientific">Polarella glacialis</name>
    <name type="common">Dinoflagellate</name>
    <dbReference type="NCBI Taxonomy" id="89957"/>
    <lineage>
        <taxon>Eukaryota</taxon>
        <taxon>Sar</taxon>
        <taxon>Alveolata</taxon>
        <taxon>Dinophyceae</taxon>
        <taxon>Suessiales</taxon>
        <taxon>Suessiaceae</taxon>
        <taxon>Polarella</taxon>
    </lineage>
</organism>
<gene>
    <name evidence="2" type="ORF">PGLA2088_LOCUS39006</name>
</gene>
<comment type="caution">
    <text evidence="2">The sequence shown here is derived from an EMBL/GenBank/DDBJ whole genome shotgun (WGS) entry which is preliminary data.</text>
</comment>
<sequence length="322" mass="37282">MPTAMEISESGASYQPVPIDQSDKPLLNEPDLNDMIKVMTFDMMRNDDEWHWVFVFPLEQGEKAETTLAEPMPEKEKEDAWTAIFTQAEDSGKMPVKTTMTRKEFQHAVFKEMVDIMSGPLCGLHLGTLKSIDGDEQFLMVSLQSEQAITEIAEISEHRTTIKSAAYDVVKIDMPTDSKLGKKWLKREEGLSLDGLREKGGSAPLFNHYPATVTYRKDKADRLEHFRNPDLIRLSKHRMQHFFNFNSLIKYKAIKQVFAVHKWKLLDALHKQGWNDPMKLIYWPTEASTDNVCKYFYSEIAFQFHWYNLFSRFMAAPVLLSI</sequence>
<protein>
    <submittedName>
        <fullName evidence="2">Uncharacterized protein</fullName>
    </submittedName>
</protein>
<evidence type="ECO:0000313" key="2">
    <source>
        <dbReference type="EMBL" id="CAE8716312.1"/>
    </source>
</evidence>
<feature type="non-terminal residue" evidence="2">
    <location>
        <position position="322"/>
    </location>
</feature>
<evidence type="ECO:0000313" key="3">
    <source>
        <dbReference type="Proteomes" id="UP000626109"/>
    </source>
</evidence>